<gene>
    <name evidence="6" type="primary">appA2</name>
    <name evidence="5" type="synonym">appA1</name>
    <name evidence="5" type="ORF">HVS_06170</name>
    <name evidence="6" type="ORF">HVS_14965</name>
</gene>
<dbReference type="Gene3D" id="3.10.105.10">
    <property type="entry name" value="Dipeptide-binding Protein, Domain 3"/>
    <property type="match status" value="1"/>
</dbReference>
<organism evidence="6 7">
    <name type="scientific">Acetivibrio saccincola</name>
    <dbReference type="NCBI Taxonomy" id="1677857"/>
    <lineage>
        <taxon>Bacteria</taxon>
        <taxon>Bacillati</taxon>
        <taxon>Bacillota</taxon>
        <taxon>Clostridia</taxon>
        <taxon>Eubacteriales</taxon>
        <taxon>Oscillospiraceae</taxon>
        <taxon>Acetivibrio</taxon>
    </lineage>
</organism>
<comment type="similarity">
    <text evidence="1">Belongs to the bacterial solute-binding protein 5 family.</text>
</comment>
<dbReference type="InterPro" id="IPR030678">
    <property type="entry name" value="Peptide/Ni-bd"/>
</dbReference>
<dbReference type="GO" id="GO:1904680">
    <property type="term" value="F:peptide transmembrane transporter activity"/>
    <property type="evidence" value="ECO:0007669"/>
    <property type="project" value="TreeGrafter"/>
</dbReference>
<dbReference type="EMBL" id="CP025197">
    <property type="protein sequence ID" value="AUG58844.1"/>
    <property type="molecule type" value="Genomic_DNA"/>
</dbReference>
<feature type="domain" description="Solute-binding protein family 5" evidence="4">
    <location>
        <begin position="97"/>
        <end position="466"/>
    </location>
</feature>
<dbReference type="PANTHER" id="PTHR30290">
    <property type="entry name" value="PERIPLASMIC BINDING COMPONENT OF ABC TRANSPORTER"/>
    <property type="match status" value="1"/>
</dbReference>
<sequence length="557" mass="63586">MKKRTLLLVVFIFINVLITGCNVDLNSLLGENSGNDYSFLNNDIDDILDTGPVKSGVLNLFSTAPDTLNPILTANAFVKDYSCFIYESLVKLNDKQKPVPVLAERWEPSEGGKVWTFYLRDNVYWHDNIRLSAEDVEFTASTIVNAGSKSPYASSFKNVVSFSAVDSKTFRVEMDGPNSFTPELMTFPIIPKHYYLGEDIMNTPKNDRPIGTGPYKFVEYRENEFIRLEDNESWWKNSDTDESGLTLPYITEINIKIYGKDSSVTNAFQSREVDMIIADTKNWIGYSGRSDITLKKYVSNRFEFIAFNLSNKILKEKEVRKAIAYAVDRSKLVNDVMPGEAVVSDLPVIPDTWLYDTNIVSYERDVEKAKQILNDSGWTERNGVLYKRINGVNTSLTLELLVNTDNERRLEVAKEIQGQLQEVGIALNIKEVTWEDELNKVKSGKFDMAFVGCNVPSIPDISFLYSSAEIGTGINIAGYENEIVDSYLSMILRETDSSMKKAYFINMKEAIYEDMPYLGLYFFYDAAIYNKRIRGEFNPCIWSKYDNFAKWYIPDVE</sequence>
<evidence type="ECO:0000256" key="1">
    <source>
        <dbReference type="ARBA" id="ARBA00005695"/>
    </source>
</evidence>
<dbReference type="PROSITE" id="PS51257">
    <property type="entry name" value="PROKAR_LIPOPROTEIN"/>
    <property type="match status" value="1"/>
</dbReference>
<evidence type="ECO:0000256" key="3">
    <source>
        <dbReference type="ARBA" id="ARBA00022729"/>
    </source>
</evidence>
<keyword evidence="7" id="KW-1185">Reference proteome</keyword>
<keyword evidence="3" id="KW-0732">Signal</keyword>
<dbReference type="EMBL" id="CP025197">
    <property type="protein sequence ID" value="AUG57160.1"/>
    <property type="molecule type" value="Genomic_DNA"/>
</dbReference>
<dbReference type="AlphaFoldDB" id="A0A2K9EFB7"/>
<dbReference type="KEGG" id="hsc:HVS_14965"/>
<accession>A0A2K9EFB7</accession>
<dbReference type="GO" id="GO:0043190">
    <property type="term" value="C:ATP-binding cassette (ABC) transporter complex"/>
    <property type="evidence" value="ECO:0007669"/>
    <property type="project" value="InterPro"/>
</dbReference>
<dbReference type="RefSeq" id="WP_101300224.1">
    <property type="nucleotide sequence ID" value="NZ_CP025197.1"/>
</dbReference>
<reference evidence="6 7" key="1">
    <citation type="submission" date="2017-12" db="EMBL/GenBank/DDBJ databases">
        <title>Complete genome sequence of Herbivorax saccincola GGR1, a novel Cellulosome-producing hydrolytic bacterium in a thermophilic biogas plant, established by Illumina and Nanopore MinION sequencing.</title>
        <authorList>
            <person name="Pechtl A."/>
            <person name="Ruckert C."/>
            <person name="Koeck D.E."/>
            <person name="Maus I."/>
            <person name="Winkler A."/>
            <person name="Kalinowski J."/>
            <person name="Puhler A."/>
            <person name="Schwarz W.W."/>
            <person name="Zverlov V.V."/>
            <person name="Schluter A."/>
            <person name="Liebl W."/>
        </authorList>
    </citation>
    <scope>NUCLEOTIDE SEQUENCE [LARGE SCALE GENOMIC DNA]</scope>
    <source>
        <strain evidence="6">GGR1</strain>
        <strain evidence="7">SR1</strain>
    </source>
</reference>
<dbReference type="GO" id="GO:0042597">
    <property type="term" value="C:periplasmic space"/>
    <property type="evidence" value="ECO:0007669"/>
    <property type="project" value="UniProtKB-ARBA"/>
</dbReference>
<evidence type="ECO:0000256" key="2">
    <source>
        <dbReference type="ARBA" id="ARBA00022448"/>
    </source>
</evidence>
<dbReference type="Proteomes" id="UP000233534">
    <property type="component" value="Chromosome"/>
</dbReference>
<protein>
    <submittedName>
        <fullName evidence="6">Oligopeptide-binding protein AppA</fullName>
    </submittedName>
</protein>
<dbReference type="Pfam" id="PF00496">
    <property type="entry name" value="SBP_bac_5"/>
    <property type="match status" value="1"/>
</dbReference>
<dbReference type="CDD" id="cd08513">
    <property type="entry name" value="PBP2_thermophilic_Hb8_like"/>
    <property type="match status" value="1"/>
</dbReference>
<keyword evidence="2" id="KW-0813">Transport</keyword>
<evidence type="ECO:0000313" key="7">
    <source>
        <dbReference type="Proteomes" id="UP000233534"/>
    </source>
</evidence>
<dbReference type="PIRSF" id="PIRSF002741">
    <property type="entry name" value="MppA"/>
    <property type="match status" value="1"/>
</dbReference>
<dbReference type="PANTHER" id="PTHR30290:SF9">
    <property type="entry name" value="OLIGOPEPTIDE-BINDING PROTEIN APPA"/>
    <property type="match status" value="1"/>
</dbReference>
<dbReference type="Gene3D" id="3.90.76.10">
    <property type="entry name" value="Dipeptide-binding Protein, Domain 1"/>
    <property type="match status" value="1"/>
</dbReference>
<dbReference type="GO" id="GO:0015833">
    <property type="term" value="P:peptide transport"/>
    <property type="evidence" value="ECO:0007669"/>
    <property type="project" value="TreeGrafter"/>
</dbReference>
<name>A0A2K9EFB7_9FIRM</name>
<dbReference type="InterPro" id="IPR000914">
    <property type="entry name" value="SBP_5_dom"/>
</dbReference>
<dbReference type="Gene3D" id="3.40.190.10">
    <property type="entry name" value="Periplasmic binding protein-like II"/>
    <property type="match status" value="1"/>
</dbReference>
<evidence type="ECO:0000259" key="4">
    <source>
        <dbReference type="Pfam" id="PF00496"/>
    </source>
</evidence>
<dbReference type="SUPFAM" id="SSF53850">
    <property type="entry name" value="Periplasmic binding protein-like II"/>
    <property type="match status" value="1"/>
</dbReference>
<dbReference type="KEGG" id="hsc:HVS_06170"/>
<evidence type="ECO:0000313" key="5">
    <source>
        <dbReference type="EMBL" id="AUG57160.1"/>
    </source>
</evidence>
<dbReference type="InterPro" id="IPR039424">
    <property type="entry name" value="SBP_5"/>
</dbReference>
<proteinExistence type="inferred from homology"/>
<evidence type="ECO:0000313" key="6">
    <source>
        <dbReference type="EMBL" id="AUG58844.1"/>
    </source>
</evidence>